<sequence>MLTGDINYIHAESEREAQERSGYNMQTCQIVWLKQMVPLLLEMGKRSKTKKLRERGLLRKHNNPLLLIELISMEAKLELLVRVPWRLPWKTGDTRISHHPKKDTFHTEFTPRDNKHDAASAFPTISWFQGSPHDRSKARHCLCRI</sequence>
<evidence type="ECO:0000313" key="2">
    <source>
        <dbReference type="Proteomes" id="UP000593564"/>
    </source>
</evidence>
<gene>
    <name evidence="1" type="ORF">HYC85_007201</name>
</gene>
<name>A0A7J7HP67_CAMSI</name>
<dbReference type="Proteomes" id="UP000593564">
    <property type="component" value="Unassembled WGS sequence"/>
</dbReference>
<proteinExistence type="predicted"/>
<reference evidence="1 2" key="2">
    <citation type="submission" date="2020-07" db="EMBL/GenBank/DDBJ databases">
        <title>Genome assembly of wild tea tree DASZ reveals pedigree and selection history of tea varieties.</title>
        <authorList>
            <person name="Zhang W."/>
        </authorList>
    </citation>
    <scope>NUCLEOTIDE SEQUENCE [LARGE SCALE GENOMIC DNA]</scope>
    <source>
        <strain evidence="2">cv. G240</strain>
        <tissue evidence="1">Leaf</tissue>
    </source>
</reference>
<accession>A0A7J7HP67</accession>
<comment type="caution">
    <text evidence="1">The sequence shown here is derived from an EMBL/GenBank/DDBJ whole genome shotgun (WGS) entry which is preliminary data.</text>
</comment>
<dbReference type="EMBL" id="JACBKZ010000003">
    <property type="protein sequence ID" value="KAF5954345.1"/>
    <property type="molecule type" value="Genomic_DNA"/>
</dbReference>
<reference evidence="2" key="1">
    <citation type="journal article" date="2020" name="Nat. Commun.">
        <title>Genome assembly of wild tea tree DASZ reveals pedigree and selection history of tea varieties.</title>
        <authorList>
            <person name="Zhang W."/>
            <person name="Zhang Y."/>
            <person name="Qiu H."/>
            <person name="Guo Y."/>
            <person name="Wan H."/>
            <person name="Zhang X."/>
            <person name="Scossa F."/>
            <person name="Alseekh S."/>
            <person name="Zhang Q."/>
            <person name="Wang P."/>
            <person name="Xu L."/>
            <person name="Schmidt M.H."/>
            <person name="Jia X."/>
            <person name="Li D."/>
            <person name="Zhu A."/>
            <person name="Guo F."/>
            <person name="Chen W."/>
            <person name="Ni D."/>
            <person name="Usadel B."/>
            <person name="Fernie A.R."/>
            <person name="Wen W."/>
        </authorList>
    </citation>
    <scope>NUCLEOTIDE SEQUENCE [LARGE SCALE GENOMIC DNA]</scope>
    <source>
        <strain evidence="2">cv. G240</strain>
    </source>
</reference>
<organism evidence="1 2">
    <name type="scientific">Camellia sinensis</name>
    <name type="common">Tea plant</name>
    <name type="synonym">Thea sinensis</name>
    <dbReference type="NCBI Taxonomy" id="4442"/>
    <lineage>
        <taxon>Eukaryota</taxon>
        <taxon>Viridiplantae</taxon>
        <taxon>Streptophyta</taxon>
        <taxon>Embryophyta</taxon>
        <taxon>Tracheophyta</taxon>
        <taxon>Spermatophyta</taxon>
        <taxon>Magnoliopsida</taxon>
        <taxon>eudicotyledons</taxon>
        <taxon>Gunneridae</taxon>
        <taxon>Pentapetalae</taxon>
        <taxon>asterids</taxon>
        <taxon>Ericales</taxon>
        <taxon>Theaceae</taxon>
        <taxon>Camellia</taxon>
    </lineage>
</organism>
<protein>
    <submittedName>
        <fullName evidence="1">Uncharacterized protein</fullName>
    </submittedName>
</protein>
<keyword evidence="2" id="KW-1185">Reference proteome</keyword>
<evidence type="ECO:0000313" key="1">
    <source>
        <dbReference type="EMBL" id="KAF5954345.1"/>
    </source>
</evidence>
<dbReference type="AlphaFoldDB" id="A0A7J7HP67"/>